<feature type="region of interest" description="Disordered" evidence="1">
    <location>
        <begin position="1"/>
        <end position="35"/>
    </location>
</feature>
<dbReference type="EMBL" id="JARHTQ010000015">
    <property type="protein sequence ID" value="MDF2258384.1"/>
    <property type="molecule type" value="Genomic_DNA"/>
</dbReference>
<evidence type="ECO:0000313" key="4">
    <source>
        <dbReference type="EMBL" id="MDF2258384.1"/>
    </source>
</evidence>
<evidence type="ECO:0000256" key="2">
    <source>
        <dbReference type="SAM" id="Phobius"/>
    </source>
</evidence>
<gene>
    <name evidence="4" type="ORF">P2L57_22475</name>
</gene>
<organism evidence="4 5">
    <name type="scientific">Streptantibioticus ferralitis</name>
    <dbReference type="NCBI Taxonomy" id="236510"/>
    <lineage>
        <taxon>Bacteria</taxon>
        <taxon>Bacillati</taxon>
        <taxon>Actinomycetota</taxon>
        <taxon>Actinomycetes</taxon>
        <taxon>Kitasatosporales</taxon>
        <taxon>Streptomycetaceae</taxon>
        <taxon>Streptantibioticus</taxon>
    </lineage>
</organism>
<dbReference type="CDD" id="cd11614">
    <property type="entry name" value="SAF_CpaB_FlgA_like"/>
    <property type="match status" value="1"/>
</dbReference>
<reference evidence="4 5" key="1">
    <citation type="submission" date="2023-03" db="EMBL/GenBank/DDBJ databases">
        <title>Draft genome sequence of type strain Streptomyces ferralitis JCM 14344.</title>
        <authorList>
            <person name="Klaysubun C."/>
            <person name="Duangmal K."/>
        </authorList>
    </citation>
    <scope>NUCLEOTIDE SEQUENCE [LARGE SCALE GENOMIC DNA]</scope>
    <source>
        <strain evidence="4 5">JCM 14344</strain>
    </source>
</reference>
<dbReference type="RefSeq" id="WP_344183681.1">
    <property type="nucleotide sequence ID" value="NZ_BAAANM010000007.1"/>
</dbReference>
<dbReference type="Proteomes" id="UP001220022">
    <property type="component" value="Unassembled WGS sequence"/>
</dbReference>
<dbReference type="SMART" id="SM00858">
    <property type="entry name" value="SAF"/>
    <property type="match status" value="1"/>
</dbReference>
<protein>
    <submittedName>
        <fullName evidence="4">SAF domain-containing protein</fullName>
    </submittedName>
</protein>
<proteinExistence type="predicted"/>
<name>A0ABT5Z3V8_9ACTN</name>
<keyword evidence="2" id="KW-0812">Transmembrane</keyword>
<evidence type="ECO:0000256" key="1">
    <source>
        <dbReference type="SAM" id="MobiDB-lite"/>
    </source>
</evidence>
<sequence>MSTRVPAHPDPVTPSGALPPSGWVARGKDGRAPARMTGVPRHRRVPYLLVGVLLVLGCATGGVVAGTQLGQREAVLALARPVTVGQVLTAQDVREVSMSAHSGLEVIPARSLSSVEGRPLAYSLPAGALLTRDVLGAAQVPPAGQAVAAVGLKAGQFPPGLQPGNRVTVVMSSNGNAATGASSSSTSSTSSWSATVTAVQTDTTAQTTVVALQMASSDARQLAAAPTGQISVVEVNGSGQ</sequence>
<keyword evidence="2" id="KW-1133">Transmembrane helix</keyword>
<dbReference type="Pfam" id="PF08666">
    <property type="entry name" value="SAF"/>
    <property type="match status" value="1"/>
</dbReference>
<accession>A0ABT5Z3V8</accession>
<evidence type="ECO:0000259" key="3">
    <source>
        <dbReference type="SMART" id="SM00858"/>
    </source>
</evidence>
<feature type="domain" description="SAF" evidence="3">
    <location>
        <begin position="73"/>
        <end position="136"/>
    </location>
</feature>
<feature type="transmembrane region" description="Helical" evidence="2">
    <location>
        <begin position="45"/>
        <end position="65"/>
    </location>
</feature>
<keyword evidence="2" id="KW-0472">Membrane</keyword>
<dbReference type="InterPro" id="IPR013974">
    <property type="entry name" value="SAF"/>
</dbReference>
<comment type="caution">
    <text evidence="4">The sequence shown here is derived from an EMBL/GenBank/DDBJ whole genome shotgun (WGS) entry which is preliminary data.</text>
</comment>
<evidence type="ECO:0000313" key="5">
    <source>
        <dbReference type="Proteomes" id="UP001220022"/>
    </source>
</evidence>
<keyword evidence="5" id="KW-1185">Reference proteome</keyword>